<dbReference type="Proteomes" id="UP000614741">
    <property type="component" value="Unassembled WGS sequence"/>
</dbReference>
<dbReference type="Pfam" id="PF00528">
    <property type="entry name" value="BPD_transp_1"/>
    <property type="match status" value="1"/>
</dbReference>
<evidence type="ECO:0000256" key="4">
    <source>
        <dbReference type="ARBA" id="ARBA00022692"/>
    </source>
</evidence>
<feature type="transmembrane region" description="Helical" evidence="7">
    <location>
        <begin position="213"/>
        <end position="235"/>
    </location>
</feature>
<keyword evidence="6 7" id="KW-0472">Membrane</keyword>
<dbReference type="InterPro" id="IPR050901">
    <property type="entry name" value="BP-dep_ABC_trans_perm"/>
</dbReference>
<organism evidence="10 11">
    <name type="scientific">Cellulomonas phragmiteti</name>
    <dbReference type="NCBI Taxonomy" id="478780"/>
    <lineage>
        <taxon>Bacteria</taxon>
        <taxon>Bacillati</taxon>
        <taxon>Actinomycetota</taxon>
        <taxon>Actinomycetes</taxon>
        <taxon>Micrococcales</taxon>
        <taxon>Cellulomonadaceae</taxon>
        <taxon>Cellulomonas</taxon>
    </lineage>
</organism>
<accession>A0ABQ4DH97</accession>
<dbReference type="PANTHER" id="PTHR32243">
    <property type="entry name" value="MALTOSE TRANSPORT SYSTEM PERMEASE-RELATED"/>
    <property type="match status" value="1"/>
</dbReference>
<evidence type="ECO:0000259" key="9">
    <source>
        <dbReference type="PROSITE" id="PS50928"/>
    </source>
</evidence>
<dbReference type="InterPro" id="IPR000515">
    <property type="entry name" value="MetI-like"/>
</dbReference>
<feature type="transmembrane region" description="Helical" evidence="7">
    <location>
        <begin position="136"/>
        <end position="157"/>
    </location>
</feature>
<sequence length="308" mass="33409">MSLAPAGAAPTAVAPSPPPRTAAVVRRRPARRTAASVGWGVVAALLAAAFAFPVYWMVNTSLLPTNLISGPELHLWPDQLTLRNYDTAIFRQERSPFLPALGNSLQVTFLVLVASMVLAFFASLAVTRFRFRGRKAFVLSILVIQMVPGEAMMISVFQLVDSWRLLNTVIALGVVYLAGVLPFTIWTLRGFVNGVPVELEEAAMIDGCSRPRAFWKVTFPLLAPGLVATGVFAFLQAWNEFMMALIIMTRPESMTLPVWLRTFQQATKSTDWGALMAGSVLVAVPVVVFFLIVQGRMTGGLVSGAVKG</sequence>
<dbReference type="RefSeq" id="WP_373307524.1">
    <property type="nucleotide sequence ID" value="NZ_BONP01000001.1"/>
</dbReference>
<evidence type="ECO:0000256" key="3">
    <source>
        <dbReference type="ARBA" id="ARBA00022475"/>
    </source>
</evidence>
<evidence type="ECO:0000313" key="10">
    <source>
        <dbReference type="EMBL" id="GIG38286.1"/>
    </source>
</evidence>
<comment type="caution">
    <text evidence="10">The sequence shown here is derived from an EMBL/GenBank/DDBJ whole genome shotgun (WGS) entry which is preliminary data.</text>
</comment>
<keyword evidence="2 7" id="KW-0813">Transport</keyword>
<feature type="transmembrane region" description="Helical" evidence="7">
    <location>
        <begin position="36"/>
        <end position="58"/>
    </location>
</feature>
<evidence type="ECO:0000256" key="6">
    <source>
        <dbReference type="ARBA" id="ARBA00023136"/>
    </source>
</evidence>
<proteinExistence type="inferred from homology"/>
<feature type="transmembrane region" description="Helical" evidence="7">
    <location>
        <begin position="105"/>
        <end position="124"/>
    </location>
</feature>
<evidence type="ECO:0000313" key="11">
    <source>
        <dbReference type="Proteomes" id="UP000614741"/>
    </source>
</evidence>
<feature type="region of interest" description="Disordered" evidence="8">
    <location>
        <begin position="1"/>
        <end position="27"/>
    </location>
</feature>
<dbReference type="Gene3D" id="1.10.3720.10">
    <property type="entry name" value="MetI-like"/>
    <property type="match status" value="1"/>
</dbReference>
<comment type="subcellular location">
    <subcellularLocation>
        <location evidence="1 7">Cell membrane</location>
        <topology evidence="1 7">Multi-pass membrane protein</topology>
    </subcellularLocation>
</comment>
<name>A0ABQ4DH97_9CELL</name>
<keyword evidence="4 7" id="KW-0812">Transmembrane</keyword>
<feature type="transmembrane region" description="Helical" evidence="7">
    <location>
        <begin position="272"/>
        <end position="293"/>
    </location>
</feature>
<keyword evidence="5 7" id="KW-1133">Transmembrane helix</keyword>
<protein>
    <submittedName>
        <fullName evidence="10">Sugar ABC transporter permease</fullName>
    </submittedName>
</protein>
<evidence type="ECO:0000256" key="7">
    <source>
        <dbReference type="RuleBase" id="RU363032"/>
    </source>
</evidence>
<feature type="domain" description="ABC transmembrane type-1" evidence="9">
    <location>
        <begin position="101"/>
        <end position="293"/>
    </location>
</feature>
<gene>
    <name evidence="10" type="ORF">Cph01nite_00480</name>
</gene>
<reference evidence="10 11" key="1">
    <citation type="submission" date="2021-01" db="EMBL/GenBank/DDBJ databases">
        <title>Whole genome shotgun sequence of Cellulomonas phragmiteti NBRC 110785.</title>
        <authorList>
            <person name="Komaki H."/>
            <person name="Tamura T."/>
        </authorList>
    </citation>
    <scope>NUCLEOTIDE SEQUENCE [LARGE SCALE GENOMIC DNA]</scope>
    <source>
        <strain evidence="10 11">NBRC 110785</strain>
    </source>
</reference>
<comment type="similarity">
    <text evidence="7">Belongs to the binding-protein-dependent transport system permease family.</text>
</comment>
<evidence type="ECO:0000256" key="8">
    <source>
        <dbReference type="SAM" id="MobiDB-lite"/>
    </source>
</evidence>
<keyword evidence="11" id="KW-1185">Reference proteome</keyword>
<dbReference type="EMBL" id="BONP01000001">
    <property type="protein sequence ID" value="GIG38286.1"/>
    <property type="molecule type" value="Genomic_DNA"/>
</dbReference>
<dbReference type="PANTHER" id="PTHR32243:SF18">
    <property type="entry name" value="INNER MEMBRANE ABC TRANSPORTER PERMEASE PROTEIN YCJP"/>
    <property type="match status" value="1"/>
</dbReference>
<feature type="compositionally biased region" description="Low complexity" evidence="8">
    <location>
        <begin position="1"/>
        <end position="14"/>
    </location>
</feature>
<feature type="transmembrane region" description="Helical" evidence="7">
    <location>
        <begin position="169"/>
        <end position="192"/>
    </location>
</feature>
<dbReference type="CDD" id="cd06261">
    <property type="entry name" value="TM_PBP2"/>
    <property type="match status" value="1"/>
</dbReference>
<dbReference type="InterPro" id="IPR035906">
    <property type="entry name" value="MetI-like_sf"/>
</dbReference>
<dbReference type="SUPFAM" id="SSF161098">
    <property type="entry name" value="MetI-like"/>
    <property type="match status" value="1"/>
</dbReference>
<dbReference type="PROSITE" id="PS50928">
    <property type="entry name" value="ABC_TM1"/>
    <property type="match status" value="1"/>
</dbReference>
<evidence type="ECO:0000256" key="2">
    <source>
        <dbReference type="ARBA" id="ARBA00022448"/>
    </source>
</evidence>
<keyword evidence="3" id="KW-1003">Cell membrane</keyword>
<evidence type="ECO:0000256" key="1">
    <source>
        <dbReference type="ARBA" id="ARBA00004651"/>
    </source>
</evidence>
<evidence type="ECO:0000256" key="5">
    <source>
        <dbReference type="ARBA" id="ARBA00022989"/>
    </source>
</evidence>